<reference evidence="2" key="1">
    <citation type="submission" date="2017-02" db="UniProtKB">
        <authorList>
            <consortium name="WormBaseParasite"/>
        </authorList>
    </citation>
    <scope>IDENTIFICATION</scope>
</reference>
<dbReference type="WBParaSite" id="SMUV_0001060501-mRNA-1">
    <property type="protein sequence ID" value="SMUV_0001060501-mRNA-1"/>
    <property type="gene ID" value="SMUV_0001060501"/>
</dbReference>
<dbReference type="Proteomes" id="UP000046393">
    <property type="component" value="Unplaced"/>
</dbReference>
<evidence type="ECO:0000313" key="1">
    <source>
        <dbReference type="Proteomes" id="UP000046393"/>
    </source>
</evidence>
<evidence type="ECO:0000313" key="2">
    <source>
        <dbReference type="WBParaSite" id="SMUV_0001060501-mRNA-1"/>
    </source>
</evidence>
<keyword evidence="1" id="KW-1185">Reference proteome</keyword>
<organism evidence="1 2">
    <name type="scientific">Syphacia muris</name>
    <dbReference type="NCBI Taxonomy" id="451379"/>
    <lineage>
        <taxon>Eukaryota</taxon>
        <taxon>Metazoa</taxon>
        <taxon>Ecdysozoa</taxon>
        <taxon>Nematoda</taxon>
        <taxon>Chromadorea</taxon>
        <taxon>Rhabditida</taxon>
        <taxon>Spirurina</taxon>
        <taxon>Oxyuridomorpha</taxon>
        <taxon>Oxyuroidea</taxon>
        <taxon>Oxyuridae</taxon>
        <taxon>Syphacia</taxon>
    </lineage>
</organism>
<name>A0A0N5B017_9BILA</name>
<accession>A0A0N5B017</accession>
<sequence>MESLGNSHTWRLAFFSGWNQWPIPNFANISWQLLLLRREKKERTLVVPIGSVIPNFDSEIILPNLLLNKGVDFISPPSFSPILVHGFAEMVKSHLLNGGTDGQLYNKCAFCVNPQCEYTKHILMKNKSLRKQL</sequence>
<protein>
    <submittedName>
        <fullName evidence="2">Ovule protein</fullName>
    </submittedName>
</protein>
<proteinExistence type="predicted"/>
<dbReference type="AlphaFoldDB" id="A0A0N5B017"/>